<gene>
    <name evidence="1" type="ORF">Ga0080559_TMP4083</name>
</gene>
<dbReference type="RefSeq" id="WP_017469197.1">
    <property type="nucleotide sequence ID" value="NZ_BMEW01000001.1"/>
</dbReference>
<accession>A0A1U7D9R9</accession>
<name>A0A1U7D9R9_9RHOB</name>
<protein>
    <submittedName>
        <fullName evidence="1">Uncharacterized protein</fullName>
    </submittedName>
</protein>
<dbReference type="EMBL" id="CP014796">
    <property type="protein sequence ID" value="APX24879.1"/>
    <property type="molecule type" value="Genomic_DNA"/>
</dbReference>
<dbReference type="KEGG" id="tpro:Ga0080559_TMP4083"/>
<evidence type="ECO:0000313" key="2">
    <source>
        <dbReference type="Proteomes" id="UP000186559"/>
    </source>
</evidence>
<dbReference type="OrthoDB" id="7848986at2"/>
<dbReference type="AlphaFoldDB" id="A0A1U7D9R9"/>
<sequence length="219" mass="24618">MIWVDPLSITRQLGSKWPVGQEKLARLRRLLPGPVVNLVRSPIKRAEPFEIPRRFLDRTMRVEDTRRHQRLENLLATRDGPRRSLWFTELTGDLQRKGVAYYKTRPLRSEAEIDAFLHQMIALADALATRGFDPRATGYESTAVIDADGMLVKTGSGNHRFCLARLVGLRRFPVQIVGAHEDWLRANVAAPVTVEAVIDCLPAVAARHAAPEQPQEACA</sequence>
<organism evidence="1 2">
    <name type="scientific">Salipiger profundus</name>
    <dbReference type="NCBI Taxonomy" id="1229727"/>
    <lineage>
        <taxon>Bacteria</taxon>
        <taxon>Pseudomonadati</taxon>
        <taxon>Pseudomonadota</taxon>
        <taxon>Alphaproteobacteria</taxon>
        <taxon>Rhodobacterales</taxon>
        <taxon>Roseobacteraceae</taxon>
        <taxon>Salipiger</taxon>
    </lineage>
</organism>
<proteinExistence type="predicted"/>
<reference evidence="1 2" key="1">
    <citation type="submission" date="2016-03" db="EMBL/GenBank/DDBJ databases">
        <title>Deep-sea bacteria in the southern Pacific.</title>
        <authorList>
            <person name="Tang K."/>
        </authorList>
    </citation>
    <scope>NUCLEOTIDE SEQUENCE [LARGE SCALE GENOMIC DNA]</scope>
    <source>
        <strain evidence="1 2">JLT2016</strain>
    </source>
</reference>
<evidence type="ECO:0000313" key="1">
    <source>
        <dbReference type="EMBL" id="APX24879.1"/>
    </source>
</evidence>
<keyword evidence="2" id="KW-1185">Reference proteome</keyword>
<dbReference type="Proteomes" id="UP000186559">
    <property type="component" value="Chromosome"/>
</dbReference>